<accession>B4INW7</accession>
<gene>
    <name evidence="2" type="primary">Dsec\GM11178</name>
    <name evidence="2" type="ORF">Dsec_GM11178</name>
</gene>
<dbReference type="HOGENOM" id="CLU_1919240_0_0_1"/>
<sequence>MSHNQLCQAVPVWQYYGSPRTDRHAQCGINSAVSSQNPVLVQLGYQPSNVARASDVPTTFPPTSSRRERTPQQLKLENLSTPIYIEKPLKPKNCLYRRWVVPIHKIPQNVASTITGRSSQRPHPAVISLRIL</sequence>
<proteinExistence type="predicted"/>
<reference evidence="2 3" key="1">
    <citation type="journal article" date="2007" name="Nature">
        <title>Evolution of genes and genomes on the Drosophila phylogeny.</title>
        <authorList>
            <consortium name="Drosophila 12 Genomes Consortium"/>
            <person name="Clark A.G."/>
            <person name="Eisen M.B."/>
            <person name="Smith D.R."/>
            <person name="Bergman C.M."/>
            <person name="Oliver B."/>
            <person name="Markow T.A."/>
            <person name="Kaufman T.C."/>
            <person name="Kellis M."/>
            <person name="Gelbart W."/>
            <person name="Iyer V.N."/>
            <person name="Pollard D.A."/>
            <person name="Sackton T.B."/>
            <person name="Larracuente A.M."/>
            <person name="Singh N.D."/>
            <person name="Abad J.P."/>
            <person name="Abt D.N."/>
            <person name="Adryan B."/>
            <person name="Aguade M."/>
            <person name="Akashi H."/>
            <person name="Anderson W.W."/>
            <person name="Aquadro C.F."/>
            <person name="Ardell D.H."/>
            <person name="Arguello R."/>
            <person name="Artieri C.G."/>
            <person name="Barbash D.A."/>
            <person name="Barker D."/>
            <person name="Barsanti P."/>
            <person name="Batterham P."/>
            <person name="Batzoglou S."/>
            <person name="Begun D."/>
            <person name="Bhutkar A."/>
            <person name="Blanco E."/>
            <person name="Bosak S.A."/>
            <person name="Bradley R.K."/>
            <person name="Brand A.D."/>
            <person name="Brent M.R."/>
            <person name="Brooks A.N."/>
            <person name="Brown R.H."/>
            <person name="Butlin R.K."/>
            <person name="Caggese C."/>
            <person name="Calvi B.R."/>
            <person name="Bernardo de Carvalho A."/>
            <person name="Caspi A."/>
            <person name="Castrezana S."/>
            <person name="Celniker S.E."/>
            <person name="Chang J.L."/>
            <person name="Chapple C."/>
            <person name="Chatterji S."/>
            <person name="Chinwalla A."/>
            <person name="Civetta A."/>
            <person name="Clifton S.W."/>
            <person name="Comeron J.M."/>
            <person name="Costello J.C."/>
            <person name="Coyne J.A."/>
            <person name="Daub J."/>
            <person name="David R.G."/>
            <person name="Delcher A.L."/>
            <person name="Delehaunty K."/>
            <person name="Do C.B."/>
            <person name="Ebling H."/>
            <person name="Edwards K."/>
            <person name="Eickbush T."/>
            <person name="Evans J.D."/>
            <person name="Filipski A."/>
            <person name="Findeiss S."/>
            <person name="Freyhult E."/>
            <person name="Fulton L."/>
            <person name="Fulton R."/>
            <person name="Garcia A.C."/>
            <person name="Gardiner A."/>
            <person name="Garfield D.A."/>
            <person name="Garvin B.E."/>
            <person name="Gibson G."/>
            <person name="Gilbert D."/>
            <person name="Gnerre S."/>
            <person name="Godfrey J."/>
            <person name="Good R."/>
            <person name="Gotea V."/>
            <person name="Gravely B."/>
            <person name="Greenberg A.J."/>
            <person name="Griffiths-Jones S."/>
            <person name="Gross S."/>
            <person name="Guigo R."/>
            <person name="Gustafson E.A."/>
            <person name="Haerty W."/>
            <person name="Hahn M.W."/>
            <person name="Halligan D.L."/>
            <person name="Halpern A.L."/>
            <person name="Halter G.M."/>
            <person name="Han M.V."/>
            <person name="Heger A."/>
            <person name="Hillier L."/>
            <person name="Hinrichs A.S."/>
            <person name="Holmes I."/>
            <person name="Hoskins R.A."/>
            <person name="Hubisz M.J."/>
            <person name="Hultmark D."/>
            <person name="Huntley M.A."/>
            <person name="Jaffe D.B."/>
            <person name="Jagadeeshan S."/>
            <person name="Jeck W.R."/>
            <person name="Johnson J."/>
            <person name="Jones C.D."/>
            <person name="Jordan W.C."/>
            <person name="Karpen G.H."/>
            <person name="Kataoka E."/>
            <person name="Keightley P.D."/>
            <person name="Kheradpour P."/>
            <person name="Kirkness E.F."/>
            <person name="Koerich L.B."/>
            <person name="Kristiansen K."/>
            <person name="Kudrna D."/>
            <person name="Kulathinal R.J."/>
            <person name="Kumar S."/>
            <person name="Kwok R."/>
            <person name="Lander E."/>
            <person name="Langley C.H."/>
            <person name="Lapoint R."/>
            <person name="Lazzaro B.P."/>
            <person name="Lee S.J."/>
            <person name="Levesque L."/>
            <person name="Li R."/>
            <person name="Lin C.F."/>
            <person name="Lin M.F."/>
            <person name="Lindblad-Toh K."/>
            <person name="Llopart A."/>
            <person name="Long M."/>
            <person name="Low L."/>
            <person name="Lozovsky E."/>
            <person name="Lu J."/>
            <person name="Luo M."/>
            <person name="Machado C.A."/>
            <person name="Makalowski W."/>
            <person name="Marzo M."/>
            <person name="Matsuda M."/>
            <person name="Matzkin L."/>
            <person name="McAllister B."/>
            <person name="McBride C.S."/>
            <person name="McKernan B."/>
            <person name="McKernan K."/>
            <person name="Mendez-Lago M."/>
            <person name="Minx P."/>
            <person name="Mollenhauer M.U."/>
            <person name="Montooth K."/>
            <person name="Mount S.M."/>
            <person name="Mu X."/>
            <person name="Myers E."/>
            <person name="Negre B."/>
            <person name="Newfeld S."/>
            <person name="Nielsen R."/>
            <person name="Noor M.A."/>
            <person name="O'Grady P."/>
            <person name="Pachter L."/>
            <person name="Papaceit M."/>
            <person name="Parisi M.J."/>
            <person name="Parisi M."/>
            <person name="Parts L."/>
            <person name="Pedersen J.S."/>
            <person name="Pesole G."/>
            <person name="Phillippy A.M."/>
            <person name="Ponting C.P."/>
            <person name="Pop M."/>
            <person name="Porcelli D."/>
            <person name="Powell J.R."/>
            <person name="Prohaska S."/>
            <person name="Pruitt K."/>
            <person name="Puig M."/>
            <person name="Quesneville H."/>
            <person name="Ram K.R."/>
            <person name="Rand D."/>
            <person name="Rasmussen M.D."/>
            <person name="Reed L.K."/>
            <person name="Reenan R."/>
            <person name="Reily A."/>
            <person name="Remington K.A."/>
            <person name="Rieger T.T."/>
            <person name="Ritchie M.G."/>
            <person name="Robin C."/>
            <person name="Rogers Y.H."/>
            <person name="Rohde C."/>
            <person name="Rozas J."/>
            <person name="Rubenfield M.J."/>
            <person name="Ruiz A."/>
            <person name="Russo S."/>
            <person name="Salzberg S.L."/>
            <person name="Sanchez-Gracia A."/>
            <person name="Saranga D.J."/>
            <person name="Sato H."/>
            <person name="Schaeffer S.W."/>
            <person name="Schatz M.C."/>
            <person name="Schlenke T."/>
            <person name="Schwartz R."/>
            <person name="Segarra C."/>
            <person name="Singh R.S."/>
            <person name="Sirot L."/>
            <person name="Sirota M."/>
            <person name="Sisneros N.B."/>
            <person name="Smith C.D."/>
            <person name="Smith T.F."/>
            <person name="Spieth J."/>
            <person name="Stage D.E."/>
            <person name="Stark A."/>
            <person name="Stephan W."/>
            <person name="Strausberg R.L."/>
            <person name="Strempel S."/>
            <person name="Sturgill D."/>
            <person name="Sutton G."/>
            <person name="Sutton G.G."/>
            <person name="Tao W."/>
            <person name="Teichmann S."/>
            <person name="Tobari Y.N."/>
            <person name="Tomimura Y."/>
            <person name="Tsolas J.M."/>
            <person name="Valente V.L."/>
            <person name="Venter E."/>
            <person name="Venter J.C."/>
            <person name="Vicario S."/>
            <person name="Vieira F.G."/>
            <person name="Vilella A.J."/>
            <person name="Villasante A."/>
            <person name="Walenz B."/>
            <person name="Wang J."/>
            <person name="Wasserman M."/>
            <person name="Watts T."/>
            <person name="Wilson D."/>
            <person name="Wilson R.K."/>
            <person name="Wing R.A."/>
            <person name="Wolfner M.F."/>
            <person name="Wong A."/>
            <person name="Wong G.K."/>
            <person name="Wu C.I."/>
            <person name="Wu G."/>
            <person name="Yamamoto D."/>
            <person name="Yang H.P."/>
            <person name="Yang S.P."/>
            <person name="Yorke J.A."/>
            <person name="Yoshida K."/>
            <person name="Zdobnov E."/>
            <person name="Zhang P."/>
            <person name="Zhang Y."/>
            <person name="Zimin A.V."/>
            <person name="Baldwin J."/>
            <person name="Abdouelleil A."/>
            <person name="Abdulkadir J."/>
            <person name="Abebe A."/>
            <person name="Abera B."/>
            <person name="Abreu J."/>
            <person name="Acer S.C."/>
            <person name="Aftuck L."/>
            <person name="Alexander A."/>
            <person name="An P."/>
            <person name="Anderson E."/>
            <person name="Anderson S."/>
            <person name="Arachi H."/>
            <person name="Azer M."/>
            <person name="Bachantsang P."/>
            <person name="Barry A."/>
            <person name="Bayul T."/>
            <person name="Berlin A."/>
            <person name="Bessette D."/>
            <person name="Bloom T."/>
            <person name="Blye J."/>
            <person name="Boguslavskiy L."/>
            <person name="Bonnet C."/>
            <person name="Boukhgalter B."/>
            <person name="Bourzgui I."/>
            <person name="Brown A."/>
            <person name="Cahill P."/>
            <person name="Channer S."/>
            <person name="Cheshatsang Y."/>
            <person name="Chuda L."/>
            <person name="Citroen M."/>
            <person name="Collymore A."/>
            <person name="Cooke P."/>
            <person name="Costello M."/>
            <person name="D'Aco K."/>
            <person name="Daza R."/>
            <person name="De Haan G."/>
            <person name="DeGray S."/>
            <person name="DeMaso C."/>
            <person name="Dhargay N."/>
            <person name="Dooley K."/>
            <person name="Dooley E."/>
            <person name="Doricent M."/>
            <person name="Dorje P."/>
            <person name="Dorjee K."/>
            <person name="Dupes A."/>
            <person name="Elong R."/>
            <person name="Falk J."/>
            <person name="Farina A."/>
            <person name="Faro S."/>
            <person name="Ferguson D."/>
            <person name="Fisher S."/>
            <person name="Foley C.D."/>
            <person name="Franke A."/>
            <person name="Friedrich D."/>
            <person name="Gadbois L."/>
            <person name="Gearin G."/>
            <person name="Gearin C.R."/>
            <person name="Giannoukos G."/>
            <person name="Goode T."/>
            <person name="Graham J."/>
            <person name="Grandbois E."/>
            <person name="Grewal S."/>
            <person name="Gyaltsen K."/>
            <person name="Hafez N."/>
            <person name="Hagos B."/>
            <person name="Hall J."/>
            <person name="Henson C."/>
            <person name="Hollinger A."/>
            <person name="Honan T."/>
            <person name="Huard M.D."/>
            <person name="Hughes L."/>
            <person name="Hurhula B."/>
            <person name="Husby M.E."/>
            <person name="Kamat A."/>
            <person name="Kanga B."/>
            <person name="Kashin S."/>
            <person name="Khazanovich D."/>
            <person name="Kisner P."/>
            <person name="Lance K."/>
            <person name="Lara M."/>
            <person name="Lee W."/>
            <person name="Lennon N."/>
            <person name="Letendre F."/>
            <person name="LeVine R."/>
            <person name="Lipovsky A."/>
            <person name="Liu X."/>
            <person name="Liu J."/>
            <person name="Liu S."/>
            <person name="Lokyitsang T."/>
            <person name="Lokyitsang Y."/>
            <person name="Lubonja R."/>
            <person name="Lui A."/>
            <person name="MacDonald P."/>
            <person name="Magnisalis V."/>
            <person name="Maru K."/>
            <person name="Matthews C."/>
            <person name="McCusker W."/>
            <person name="McDonough S."/>
            <person name="Mehta T."/>
            <person name="Meldrim J."/>
            <person name="Meneus L."/>
            <person name="Mihai O."/>
            <person name="Mihalev A."/>
            <person name="Mihova T."/>
            <person name="Mittelman R."/>
            <person name="Mlenga V."/>
            <person name="Montmayeur A."/>
            <person name="Mulrain L."/>
            <person name="Navidi A."/>
            <person name="Naylor J."/>
            <person name="Negash T."/>
            <person name="Nguyen T."/>
            <person name="Nguyen N."/>
            <person name="Nicol R."/>
            <person name="Norbu C."/>
            <person name="Norbu N."/>
            <person name="Novod N."/>
            <person name="O'Neill B."/>
            <person name="Osman S."/>
            <person name="Markiewicz E."/>
            <person name="Oyono O.L."/>
            <person name="Patti C."/>
            <person name="Phunkhang P."/>
            <person name="Pierre F."/>
            <person name="Priest M."/>
            <person name="Raghuraman S."/>
            <person name="Rege F."/>
            <person name="Reyes R."/>
            <person name="Rise C."/>
            <person name="Rogov P."/>
            <person name="Ross K."/>
            <person name="Ryan E."/>
            <person name="Settipalli S."/>
            <person name="Shea T."/>
            <person name="Sherpa N."/>
            <person name="Shi L."/>
            <person name="Shih D."/>
            <person name="Sparrow T."/>
            <person name="Spaulding J."/>
            <person name="Stalker J."/>
            <person name="Stange-Thomann N."/>
            <person name="Stavropoulos S."/>
            <person name="Stone C."/>
            <person name="Strader C."/>
            <person name="Tesfaye S."/>
            <person name="Thomson T."/>
            <person name="Thoulutsang Y."/>
            <person name="Thoulutsang D."/>
            <person name="Topham K."/>
            <person name="Topping I."/>
            <person name="Tsamla T."/>
            <person name="Vassiliev H."/>
            <person name="Vo A."/>
            <person name="Wangchuk T."/>
            <person name="Wangdi T."/>
            <person name="Weiand M."/>
            <person name="Wilkinson J."/>
            <person name="Wilson A."/>
            <person name="Yadav S."/>
            <person name="Young G."/>
            <person name="Yu Q."/>
            <person name="Zembek L."/>
            <person name="Zhong D."/>
            <person name="Zimmer A."/>
            <person name="Zwirko Z."/>
            <person name="Jaffe D.B."/>
            <person name="Alvarez P."/>
            <person name="Brockman W."/>
            <person name="Butler J."/>
            <person name="Chin C."/>
            <person name="Gnerre S."/>
            <person name="Grabherr M."/>
            <person name="Kleber M."/>
            <person name="Mauceli E."/>
            <person name="MacCallum I."/>
        </authorList>
    </citation>
    <scope>NUCLEOTIDE SEQUENCE [LARGE SCALE GENOMIC DNA]</scope>
    <source>
        <strain evidence="3">Rob3c / Tucson 14021-0248.25</strain>
    </source>
</reference>
<evidence type="ECO:0000256" key="1">
    <source>
        <dbReference type="SAM" id="MobiDB-lite"/>
    </source>
</evidence>
<evidence type="ECO:0000313" key="2">
    <source>
        <dbReference type="EMBL" id="EDW44528.1"/>
    </source>
</evidence>
<organism evidence="3">
    <name type="scientific">Drosophila sechellia</name>
    <name type="common">Fruit fly</name>
    <dbReference type="NCBI Taxonomy" id="7238"/>
    <lineage>
        <taxon>Eukaryota</taxon>
        <taxon>Metazoa</taxon>
        <taxon>Ecdysozoa</taxon>
        <taxon>Arthropoda</taxon>
        <taxon>Hexapoda</taxon>
        <taxon>Insecta</taxon>
        <taxon>Pterygota</taxon>
        <taxon>Neoptera</taxon>
        <taxon>Endopterygota</taxon>
        <taxon>Diptera</taxon>
        <taxon>Brachycera</taxon>
        <taxon>Muscomorpha</taxon>
        <taxon>Ephydroidea</taxon>
        <taxon>Drosophilidae</taxon>
        <taxon>Drosophila</taxon>
        <taxon>Sophophora</taxon>
    </lineage>
</organism>
<name>B4INW7_DROSE</name>
<protein>
    <submittedName>
        <fullName evidence="2">GM11178</fullName>
    </submittedName>
</protein>
<dbReference type="EMBL" id="CH676764">
    <property type="protein sequence ID" value="EDW44528.1"/>
    <property type="molecule type" value="Genomic_DNA"/>
</dbReference>
<dbReference type="Proteomes" id="UP000001292">
    <property type="component" value="Unassembled WGS sequence"/>
</dbReference>
<keyword evidence="3" id="KW-1185">Reference proteome</keyword>
<feature type="region of interest" description="Disordered" evidence="1">
    <location>
        <begin position="52"/>
        <end position="71"/>
    </location>
</feature>
<evidence type="ECO:0000313" key="3">
    <source>
        <dbReference type="Proteomes" id="UP000001292"/>
    </source>
</evidence>
<dbReference type="AlphaFoldDB" id="B4INW7"/>